<sequence length="100" mass="11170">MSDVWQDISRSHLLGCQLGLFGTMVNYGLYSTKSRRDGLAVAEKMECQKGWKLGAVVTDNAGKCKRAILALRHPRLSYIPCMAHDTNNLVNLSQTQLFVK</sequence>
<evidence type="ECO:0008006" key="3">
    <source>
        <dbReference type="Google" id="ProtNLM"/>
    </source>
</evidence>
<accession>A0A225W8L7</accession>
<comment type="caution">
    <text evidence="1">The sequence shown here is derived from an EMBL/GenBank/DDBJ whole genome shotgun (WGS) entry which is preliminary data.</text>
</comment>
<dbReference type="STRING" id="4795.A0A225W8L7"/>
<dbReference type="EMBL" id="NBNE01001423">
    <property type="protein sequence ID" value="OWZ14081.1"/>
    <property type="molecule type" value="Genomic_DNA"/>
</dbReference>
<dbReference type="AlphaFoldDB" id="A0A225W8L7"/>
<keyword evidence="2" id="KW-1185">Reference proteome</keyword>
<evidence type="ECO:0000313" key="1">
    <source>
        <dbReference type="EMBL" id="OWZ14081.1"/>
    </source>
</evidence>
<proteinExistence type="predicted"/>
<protein>
    <recommendedName>
        <fullName evidence="3">DUF659 domain-containing protein</fullName>
    </recommendedName>
</protein>
<dbReference type="Proteomes" id="UP000198211">
    <property type="component" value="Unassembled WGS sequence"/>
</dbReference>
<name>A0A225W8L7_9STRA</name>
<reference evidence="2" key="1">
    <citation type="submission" date="2017-03" db="EMBL/GenBank/DDBJ databases">
        <title>Phytopthora megakarya and P. palmivora, two closely related causual agents of cacao black pod achieved similar genome size and gene model numbers by different mechanisms.</title>
        <authorList>
            <person name="Ali S."/>
            <person name="Shao J."/>
            <person name="Larry D.J."/>
            <person name="Kronmiller B."/>
            <person name="Shen D."/>
            <person name="Strem M.D."/>
            <person name="Melnick R.L."/>
            <person name="Guiltinan M.J."/>
            <person name="Tyler B.M."/>
            <person name="Meinhardt L.W."/>
            <person name="Bailey B.A."/>
        </authorList>
    </citation>
    <scope>NUCLEOTIDE SEQUENCE [LARGE SCALE GENOMIC DNA]</scope>
    <source>
        <strain evidence="2">zdho120</strain>
    </source>
</reference>
<organism evidence="1 2">
    <name type="scientific">Phytophthora megakarya</name>
    <dbReference type="NCBI Taxonomy" id="4795"/>
    <lineage>
        <taxon>Eukaryota</taxon>
        <taxon>Sar</taxon>
        <taxon>Stramenopiles</taxon>
        <taxon>Oomycota</taxon>
        <taxon>Peronosporomycetes</taxon>
        <taxon>Peronosporales</taxon>
        <taxon>Peronosporaceae</taxon>
        <taxon>Phytophthora</taxon>
    </lineage>
</organism>
<dbReference type="OrthoDB" id="127847at2759"/>
<gene>
    <name evidence="1" type="ORF">PHMEG_00012491</name>
</gene>
<evidence type="ECO:0000313" key="2">
    <source>
        <dbReference type="Proteomes" id="UP000198211"/>
    </source>
</evidence>